<dbReference type="InterPro" id="IPR036873">
    <property type="entry name" value="Rhodanese-like_dom_sf"/>
</dbReference>
<proteinExistence type="predicted"/>
<reference evidence="4" key="2">
    <citation type="journal article" date="2021" name="Genome Biol. Evol.">
        <title>Developing a high-quality reference genome for a parasitic bivalve with doubly uniparental inheritance (Bivalvia: Unionida).</title>
        <authorList>
            <person name="Smith C.H."/>
        </authorList>
    </citation>
    <scope>NUCLEOTIDE SEQUENCE</scope>
    <source>
        <strain evidence="4">CHS0354</strain>
        <tissue evidence="4">Mantle</tissue>
    </source>
</reference>
<evidence type="ECO:0000313" key="4">
    <source>
        <dbReference type="EMBL" id="KAK3601837.1"/>
    </source>
</evidence>
<evidence type="ECO:0000256" key="1">
    <source>
        <dbReference type="ARBA" id="ARBA00022679"/>
    </source>
</evidence>
<reference evidence="4" key="3">
    <citation type="submission" date="2023-05" db="EMBL/GenBank/DDBJ databases">
        <authorList>
            <person name="Smith C.H."/>
        </authorList>
    </citation>
    <scope>NUCLEOTIDE SEQUENCE</scope>
    <source>
        <strain evidence="4">CHS0354</strain>
        <tissue evidence="4">Mantle</tissue>
    </source>
</reference>
<feature type="domain" description="Rhodanese" evidence="3">
    <location>
        <begin position="9"/>
        <end position="73"/>
    </location>
</feature>
<dbReference type="GO" id="GO:0004792">
    <property type="term" value="F:thiosulfate-cyanide sulfurtransferase activity"/>
    <property type="evidence" value="ECO:0007669"/>
    <property type="project" value="InterPro"/>
</dbReference>
<organism evidence="4 5">
    <name type="scientific">Potamilus streckersoni</name>
    <dbReference type="NCBI Taxonomy" id="2493646"/>
    <lineage>
        <taxon>Eukaryota</taxon>
        <taxon>Metazoa</taxon>
        <taxon>Spiralia</taxon>
        <taxon>Lophotrochozoa</taxon>
        <taxon>Mollusca</taxon>
        <taxon>Bivalvia</taxon>
        <taxon>Autobranchia</taxon>
        <taxon>Heteroconchia</taxon>
        <taxon>Palaeoheterodonta</taxon>
        <taxon>Unionida</taxon>
        <taxon>Unionoidea</taxon>
        <taxon>Unionidae</taxon>
        <taxon>Ambleminae</taxon>
        <taxon>Lampsilini</taxon>
        <taxon>Potamilus</taxon>
    </lineage>
</organism>
<sequence>MDPETKTVKTKDELEKLFRNSGVDLQKPLVATCGSGVTACCIALAAFLCGKEDVQIYDGAWIEWYFKSKPEQRRCCPE</sequence>
<keyword evidence="2" id="KW-0677">Repeat</keyword>
<name>A0AAE0T122_9BIVA</name>
<evidence type="ECO:0000256" key="2">
    <source>
        <dbReference type="ARBA" id="ARBA00022737"/>
    </source>
</evidence>
<reference evidence="4" key="1">
    <citation type="journal article" date="2021" name="Genome Biol. Evol.">
        <title>A High-Quality Reference Genome for a Parasitic Bivalve with Doubly Uniparental Inheritance (Bivalvia: Unionida).</title>
        <authorList>
            <person name="Smith C.H."/>
        </authorList>
    </citation>
    <scope>NUCLEOTIDE SEQUENCE</scope>
    <source>
        <strain evidence="4">CHS0354</strain>
    </source>
</reference>
<dbReference type="PANTHER" id="PTHR11364">
    <property type="entry name" value="THIOSULFATE SULFERTANSFERASE"/>
    <property type="match status" value="1"/>
</dbReference>
<accession>A0AAE0T122</accession>
<dbReference type="InterPro" id="IPR001307">
    <property type="entry name" value="Thiosulphate_STrfase_CS"/>
</dbReference>
<evidence type="ECO:0000259" key="3">
    <source>
        <dbReference type="PROSITE" id="PS50206"/>
    </source>
</evidence>
<dbReference type="GO" id="GO:0005739">
    <property type="term" value="C:mitochondrion"/>
    <property type="evidence" value="ECO:0007669"/>
    <property type="project" value="TreeGrafter"/>
</dbReference>
<dbReference type="Proteomes" id="UP001195483">
    <property type="component" value="Unassembled WGS sequence"/>
</dbReference>
<keyword evidence="1" id="KW-0808">Transferase</keyword>
<protein>
    <recommendedName>
        <fullName evidence="3">Rhodanese domain-containing protein</fullName>
    </recommendedName>
</protein>
<dbReference type="EMBL" id="JAEAOA010002350">
    <property type="protein sequence ID" value="KAK3601837.1"/>
    <property type="molecule type" value="Genomic_DNA"/>
</dbReference>
<dbReference type="InterPro" id="IPR001763">
    <property type="entry name" value="Rhodanese-like_dom"/>
</dbReference>
<dbReference type="PROSITE" id="PS00683">
    <property type="entry name" value="RHODANESE_2"/>
    <property type="match status" value="1"/>
</dbReference>
<evidence type="ECO:0000313" key="5">
    <source>
        <dbReference type="Proteomes" id="UP001195483"/>
    </source>
</evidence>
<keyword evidence="5" id="KW-1185">Reference proteome</keyword>
<comment type="caution">
    <text evidence="4">The sequence shown here is derived from an EMBL/GenBank/DDBJ whole genome shotgun (WGS) entry which is preliminary data.</text>
</comment>
<dbReference type="PANTHER" id="PTHR11364:SF27">
    <property type="entry name" value="SULFURTRANSFERASE"/>
    <property type="match status" value="1"/>
</dbReference>
<dbReference type="PROSITE" id="PS50206">
    <property type="entry name" value="RHODANESE_3"/>
    <property type="match status" value="1"/>
</dbReference>
<gene>
    <name evidence="4" type="ORF">CHS0354_041758</name>
</gene>
<dbReference type="InterPro" id="IPR045078">
    <property type="entry name" value="TST/MPST-like"/>
</dbReference>
<dbReference type="SUPFAM" id="SSF52821">
    <property type="entry name" value="Rhodanese/Cell cycle control phosphatase"/>
    <property type="match status" value="1"/>
</dbReference>
<dbReference type="Gene3D" id="3.40.250.10">
    <property type="entry name" value="Rhodanese-like domain"/>
    <property type="match status" value="1"/>
</dbReference>
<dbReference type="AlphaFoldDB" id="A0AAE0T122"/>